<evidence type="ECO:0000313" key="3">
    <source>
        <dbReference type="EMBL" id="EPD67726.1"/>
    </source>
</evidence>
<feature type="transmembrane region" description="Helical" evidence="1">
    <location>
        <begin position="72"/>
        <end position="91"/>
    </location>
</feature>
<evidence type="ECO:0000259" key="2">
    <source>
        <dbReference type="Pfam" id="PF03703"/>
    </source>
</evidence>
<reference evidence="3 4" key="1">
    <citation type="submission" date="2013-05" db="EMBL/GenBank/DDBJ databases">
        <title>The Genome Sequence of Corynebacterium pyruviciproducens 1773O (ATCC BAA-1742).</title>
        <authorList>
            <consortium name="The Broad Institute Genomics Platform"/>
            <person name="Earl A."/>
            <person name="Ward D."/>
            <person name="Feldgarden M."/>
            <person name="Gevers D."/>
            <person name="Tong J."/>
            <person name="Walker B."/>
            <person name="Young S."/>
            <person name="Zeng Q."/>
            <person name="Gargeya S."/>
            <person name="Fitzgerald M."/>
            <person name="Haas B."/>
            <person name="Abouelleil A."/>
            <person name="Allen A.W."/>
            <person name="Alvarado L."/>
            <person name="Arachchi H.M."/>
            <person name="Berlin A.M."/>
            <person name="Chapman S.B."/>
            <person name="Gainer-Dewar J."/>
            <person name="Goldberg J."/>
            <person name="Griggs A."/>
            <person name="Gujja S."/>
            <person name="Hansen M."/>
            <person name="Howarth C."/>
            <person name="Imamovic A."/>
            <person name="Ireland A."/>
            <person name="Larimer J."/>
            <person name="McCowan C."/>
            <person name="Murphy C."/>
            <person name="Pearson M."/>
            <person name="Poon T.W."/>
            <person name="Priest M."/>
            <person name="Roberts A."/>
            <person name="Saif S."/>
            <person name="Shea T."/>
            <person name="Sisk P."/>
            <person name="Sykes S."/>
            <person name="Wortman J."/>
            <person name="Nusbaum C."/>
            <person name="Birren B."/>
        </authorList>
    </citation>
    <scope>NUCLEOTIDE SEQUENCE [LARGE SCALE GENOMIC DNA]</scope>
    <source>
        <strain evidence="3 4">ATCC BAA-1742</strain>
    </source>
</reference>
<gene>
    <name evidence="3" type="ORF">HMPREF1219_02139</name>
</gene>
<dbReference type="eggNOG" id="COG3402">
    <property type="taxonomic scope" value="Bacteria"/>
</dbReference>
<feature type="domain" description="YdbS-like PH" evidence="2">
    <location>
        <begin position="96"/>
        <end position="173"/>
    </location>
</feature>
<dbReference type="Proteomes" id="UP000014408">
    <property type="component" value="Unassembled WGS sequence"/>
</dbReference>
<name>S2YTS3_9CORY</name>
<dbReference type="InterPro" id="IPR005182">
    <property type="entry name" value="YdbS-like_PH"/>
</dbReference>
<comment type="caution">
    <text evidence="3">The sequence shown here is derived from an EMBL/GenBank/DDBJ whole genome shotgun (WGS) entry which is preliminary data.</text>
</comment>
<organism evidence="3 4">
    <name type="scientific">Corynebacterium pyruviciproducens ATCC BAA-1742</name>
    <dbReference type="NCBI Taxonomy" id="1125779"/>
    <lineage>
        <taxon>Bacteria</taxon>
        <taxon>Bacillati</taxon>
        <taxon>Actinomycetota</taxon>
        <taxon>Actinomycetes</taxon>
        <taxon>Mycobacteriales</taxon>
        <taxon>Corynebacteriaceae</taxon>
        <taxon>Corynebacterium</taxon>
    </lineage>
</organism>
<dbReference type="PANTHER" id="PTHR34473">
    <property type="entry name" value="UPF0699 TRANSMEMBRANE PROTEIN YDBS"/>
    <property type="match status" value="1"/>
</dbReference>
<dbReference type="Pfam" id="PF03703">
    <property type="entry name" value="bPH_2"/>
    <property type="match status" value="1"/>
</dbReference>
<keyword evidence="1" id="KW-0812">Transmembrane</keyword>
<dbReference type="EMBL" id="ATBY01000017">
    <property type="protein sequence ID" value="EPD67726.1"/>
    <property type="molecule type" value="Genomic_DNA"/>
</dbReference>
<protein>
    <recommendedName>
        <fullName evidence="2">YdbS-like PH domain-containing protein</fullName>
    </recommendedName>
</protein>
<keyword evidence="4" id="KW-1185">Reference proteome</keyword>
<keyword evidence="1" id="KW-1133">Transmembrane helix</keyword>
<evidence type="ECO:0000256" key="1">
    <source>
        <dbReference type="SAM" id="Phobius"/>
    </source>
</evidence>
<evidence type="ECO:0000313" key="4">
    <source>
        <dbReference type="Proteomes" id="UP000014408"/>
    </source>
</evidence>
<proteinExistence type="predicted"/>
<feature type="transmembrane region" description="Helical" evidence="1">
    <location>
        <begin position="44"/>
        <end position="66"/>
    </location>
</feature>
<keyword evidence="1" id="KW-0472">Membrane</keyword>
<dbReference type="PANTHER" id="PTHR34473:SF3">
    <property type="entry name" value="TRANSMEMBRANE PROTEIN-RELATED"/>
    <property type="match status" value="1"/>
</dbReference>
<accession>S2YTS3</accession>
<dbReference type="AlphaFoldDB" id="S2YTS3"/>
<dbReference type="PATRIC" id="fig|1125779.3.peg.2085"/>
<dbReference type="HOGENOM" id="CLU_104197_0_0_11"/>
<sequence length="184" mass="20243">MGVTPFCVEKDMSTFRCRCCGGEFAASTLVHMSESMNAVSSKLAVSRVLSAAVWCLVPAVACAVAGYLWWTWLYVGAVAFVVLFAYLCWLLPAQVRYLGWREAPDELMITRGKFFHTFTVVPYGRIQYVDVTQGPFQRLFGLKVVAVKTASASTDASIPGLPAAEADALRDRLAERARERMSGL</sequence>
<dbReference type="STRING" id="1125779.HMPREF1219_02139"/>